<evidence type="ECO:0000313" key="8">
    <source>
        <dbReference type="Proteomes" id="UP000233293"/>
    </source>
</evidence>
<evidence type="ECO:0000256" key="3">
    <source>
        <dbReference type="ARBA" id="ARBA00022989"/>
    </source>
</evidence>
<dbReference type="InterPro" id="IPR007430">
    <property type="entry name" value="VirB8"/>
</dbReference>
<reference evidence="8" key="1">
    <citation type="submission" date="2017-12" db="EMBL/GenBank/DDBJ databases">
        <title>Draft genome sequence of Telmatospirillum siberiense 26-4b1T, an acidotolerant peatland alphaproteobacterium potentially involved in sulfur cycling.</title>
        <authorList>
            <person name="Hausmann B."/>
            <person name="Pjevac P."/>
            <person name="Schreck K."/>
            <person name="Herbold C.W."/>
            <person name="Daims H."/>
            <person name="Wagner M."/>
            <person name="Pester M."/>
            <person name="Loy A."/>
        </authorList>
    </citation>
    <scope>NUCLEOTIDE SEQUENCE [LARGE SCALE GENOMIC DNA]</scope>
    <source>
        <strain evidence="8">26-4b1</strain>
    </source>
</reference>
<sequence>MWEQQFAGTHRNRVGPGFLKAEPVRLLRVTPARPLLESVVKFSRSFSFRTRAFGGQRDPSSIAAGGDRLGVYPAECDVPALEGRRYLWTARAFAIGMFLSLCVNVVLGFALAGLSPLVRVEPMLLTFKDKSEQLVKVEPFSRGTKGFELMTEMQVRDYVLSRHEIVLDEDEMKRRWGGGGVVAHRSDADEYRRFVAEMAPKYEEIRQRRLVRSVVVHRVSKIAEGYWQVEFSTNDCDAAGRKIADSLWVASMTTAYVPREISWEDRYMNPLGFIVTAYSVTAKQ</sequence>
<dbReference type="Gene3D" id="3.10.450.230">
    <property type="entry name" value="VirB8 protein"/>
    <property type="match status" value="1"/>
</dbReference>
<keyword evidence="2 5" id="KW-0812">Transmembrane</keyword>
<keyword evidence="4 5" id="KW-0472">Membrane</keyword>
<dbReference type="GO" id="GO:0016020">
    <property type="term" value="C:membrane"/>
    <property type="evidence" value="ECO:0007669"/>
    <property type="project" value="UniProtKB-SubCell"/>
</dbReference>
<name>A0A2N3PQY8_9PROT</name>
<comment type="caution">
    <text evidence="7">The sequence shown here is derived from an EMBL/GenBank/DDBJ whole genome shotgun (WGS) entry which is preliminary data.</text>
</comment>
<feature type="domain" description="Bacterial virulence protein VirB8" evidence="6">
    <location>
        <begin position="94"/>
        <end position="281"/>
    </location>
</feature>
<gene>
    <name evidence="7" type="ORF">CWS72_19375</name>
</gene>
<dbReference type="CDD" id="cd16424">
    <property type="entry name" value="VirB8"/>
    <property type="match status" value="1"/>
</dbReference>
<comment type="subcellular location">
    <subcellularLocation>
        <location evidence="1">Membrane</location>
        <topology evidence="1">Single-pass membrane protein</topology>
    </subcellularLocation>
</comment>
<keyword evidence="8" id="KW-1185">Reference proteome</keyword>
<protein>
    <recommendedName>
        <fullName evidence="6">Bacterial virulence protein VirB8 domain-containing protein</fullName>
    </recommendedName>
</protein>
<evidence type="ECO:0000256" key="4">
    <source>
        <dbReference type="ARBA" id="ARBA00023136"/>
    </source>
</evidence>
<feature type="transmembrane region" description="Helical" evidence="5">
    <location>
        <begin position="92"/>
        <end position="114"/>
    </location>
</feature>
<evidence type="ECO:0000313" key="7">
    <source>
        <dbReference type="EMBL" id="PKU22819.1"/>
    </source>
</evidence>
<evidence type="ECO:0000256" key="5">
    <source>
        <dbReference type="SAM" id="Phobius"/>
    </source>
</evidence>
<accession>A0A2N3PQY8</accession>
<dbReference type="AlphaFoldDB" id="A0A2N3PQY8"/>
<evidence type="ECO:0000259" key="6">
    <source>
        <dbReference type="Pfam" id="PF04335"/>
    </source>
</evidence>
<evidence type="ECO:0000256" key="1">
    <source>
        <dbReference type="ARBA" id="ARBA00004167"/>
    </source>
</evidence>
<proteinExistence type="predicted"/>
<evidence type="ECO:0000256" key="2">
    <source>
        <dbReference type="ARBA" id="ARBA00022692"/>
    </source>
</evidence>
<dbReference type="EMBL" id="PIUM01000026">
    <property type="protein sequence ID" value="PKU22819.1"/>
    <property type="molecule type" value="Genomic_DNA"/>
</dbReference>
<dbReference type="SUPFAM" id="SSF54427">
    <property type="entry name" value="NTF2-like"/>
    <property type="match status" value="1"/>
</dbReference>
<organism evidence="7 8">
    <name type="scientific">Telmatospirillum siberiense</name>
    <dbReference type="NCBI Taxonomy" id="382514"/>
    <lineage>
        <taxon>Bacteria</taxon>
        <taxon>Pseudomonadati</taxon>
        <taxon>Pseudomonadota</taxon>
        <taxon>Alphaproteobacteria</taxon>
        <taxon>Rhodospirillales</taxon>
        <taxon>Rhodospirillaceae</taxon>
        <taxon>Telmatospirillum</taxon>
    </lineage>
</organism>
<dbReference type="Proteomes" id="UP000233293">
    <property type="component" value="Unassembled WGS sequence"/>
</dbReference>
<dbReference type="InterPro" id="IPR032710">
    <property type="entry name" value="NTF2-like_dom_sf"/>
</dbReference>
<keyword evidence="3 5" id="KW-1133">Transmembrane helix</keyword>
<dbReference type="Pfam" id="PF04335">
    <property type="entry name" value="VirB8"/>
    <property type="match status" value="1"/>
</dbReference>